<evidence type="ECO:0000313" key="2">
    <source>
        <dbReference type="Proteomes" id="UP000824890"/>
    </source>
</evidence>
<organism evidence="1 2">
    <name type="scientific">Brassica napus</name>
    <name type="common">Rape</name>
    <dbReference type="NCBI Taxonomy" id="3708"/>
    <lineage>
        <taxon>Eukaryota</taxon>
        <taxon>Viridiplantae</taxon>
        <taxon>Streptophyta</taxon>
        <taxon>Embryophyta</taxon>
        <taxon>Tracheophyta</taxon>
        <taxon>Spermatophyta</taxon>
        <taxon>Magnoliopsida</taxon>
        <taxon>eudicotyledons</taxon>
        <taxon>Gunneridae</taxon>
        <taxon>Pentapetalae</taxon>
        <taxon>rosids</taxon>
        <taxon>malvids</taxon>
        <taxon>Brassicales</taxon>
        <taxon>Brassicaceae</taxon>
        <taxon>Brassiceae</taxon>
        <taxon>Brassica</taxon>
    </lineage>
</organism>
<evidence type="ECO:0000313" key="1">
    <source>
        <dbReference type="EMBL" id="KAH0864379.1"/>
    </source>
</evidence>
<gene>
    <name evidence="1" type="ORF">HID58_081590</name>
</gene>
<dbReference type="EMBL" id="JAGKQM010000018">
    <property type="protein sequence ID" value="KAH0864379.1"/>
    <property type="molecule type" value="Genomic_DNA"/>
</dbReference>
<reference evidence="1 2" key="1">
    <citation type="submission" date="2021-05" db="EMBL/GenBank/DDBJ databases">
        <title>Genome Assembly of Synthetic Allotetraploid Brassica napus Reveals Homoeologous Exchanges between Subgenomes.</title>
        <authorList>
            <person name="Davis J.T."/>
        </authorList>
    </citation>
    <scope>NUCLEOTIDE SEQUENCE [LARGE SCALE GENOMIC DNA]</scope>
    <source>
        <strain evidence="2">cv. Da-Ae</strain>
        <tissue evidence="1">Seedling</tissue>
    </source>
</reference>
<keyword evidence="2" id="KW-1185">Reference proteome</keyword>
<dbReference type="Proteomes" id="UP000824890">
    <property type="component" value="Unassembled WGS sequence"/>
</dbReference>
<proteinExistence type="predicted"/>
<name>A0ABQ7Y899_BRANA</name>
<sequence>MEDVSIPEELLEDVDPLWKGFVVGYFMNDAPHIGSIHSTVNHICATPGKDNGEKDIITIPAKKVATALLNELEEFPVNPVLGEAASDSGKDLRLFLNNLSTGAESEKWVTLGTPDQYGLSPPREEHLTAKVVSPNSFQILQAIREEGEIVEGDENLEEENTKQLSPIEVSKMNVEDKVGRRKAGQGTCHRGKGRGRALFANSRGTREILRRRRFQRIS</sequence>
<comment type="caution">
    <text evidence="1">The sequence shown here is derived from an EMBL/GenBank/DDBJ whole genome shotgun (WGS) entry which is preliminary data.</text>
</comment>
<protein>
    <submittedName>
        <fullName evidence="1">Uncharacterized protein</fullName>
    </submittedName>
</protein>
<accession>A0ABQ7Y899</accession>